<organism evidence="5 6">
    <name type="scientific">Streptodolium elevatio</name>
    <dbReference type="NCBI Taxonomy" id="3157996"/>
    <lineage>
        <taxon>Bacteria</taxon>
        <taxon>Bacillati</taxon>
        <taxon>Actinomycetota</taxon>
        <taxon>Actinomycetes</taxon>
        <taxon>Kitasatosporales</taxon>
        <taxon>Streptomycetaceae</taxon>
        <taxon>Streptodolium</taxon>
    </lineage>
</organism>
<dbReference type="PANTHER" id="PTHR23044:SF61">
    <property type="entry name" value="3'-5' EXORIBONUCLEASE 1-RELATED"/>
    <property type="match status" value="1"/>
</dbReference>
<comment type="caution">
    <text evidence="5">The sequence shown here is derived from an EMBL/GenBank/DDBJ whole genome shotgun (WGS) entry which is preliminary data.</text>
</comment>
<dbReference type="PANTHER" id="PTHR23044">
    <property type="entry name" value="3'-5' EXONUCLEASE ERI1-RELATED"/>
    <property type="match status" value="1"/>
</dbReference>
<accession>A0ABV3DCC0</accession>
<dbReference type="EMBL" id="JBEZFP010000008">
    <property type="protein sequence ID" value="MEU8132834.1"/>
    <property type="molecule type" value="Genomic_DNA"/>
</dbReference>
<evidence type="ECO:0000256" key="1">
    <source>
        <dbReference type="ARBA" id="ARBA00022722"/>
    </source>
</evidence>
<dbReference type="InterPro" id="IPR012337">
    <property type="entry name" value="RNaseH-like_sf"/>
</dbReference>
<dbReference type="Gene3D" id="3.30.420.10">
    <property type="entry name" value="Ribonuclease H-like superfamily/Ribonuclease H"/>
    <property type="match status" value="1"/>
</dbReference>
<keyword evidence="1" id="KW-0540">Nuclease</keyword>
<dbReference type="GO" id="GO:0004527">
    <property type="term" value="F:exonuclease activity"/>
    <property type="evidence" value="ECO:0007669"/>
    <property type="project" value="UniProtKB-KW"/>
</dbReference>
<dbReference type="InterPro" id="IPR051274">
    <property type="entry name" value="3-5_Exoribonuclease"/>
</dbReference>
<evidence type="ECO:0000259" key="4">
    <source>
        <dbReference type="SMART" id="SM00479"/>
    </source>
</evidence>
<dbReference type="SUPFAM" id="SSF53098">
    <property type="entry name" value="Ribonuclease H-like"/>
    <property type="match status" value="1"/>
</dbReference>
<dbReference type="InterPro" id="IPR013520">
    <property type="entry name" value="Ribonucl_H"/>
</dbReference>
<feature type="domain" description="Exonuclease" evidence="4">
    <location>
        <begin position="8"/>
        <end position="185"/>
    </location>
</feature>
<sequence>MAKRLLDRILVVDIEATCWDGTVPPGETNDIIEIGVTELDVATTERSGRRGILVRPERSTVGAFCTELTTLTQADVEGGATFAEACATLRTEYRSHERVWASWGDYDRQQFERQCRDLGVPYPFGTRHVNVKTLFSLVHALPRELGMAGALAHLGRPLEGTHHRGVDDAWNIAGMLADLLGAGRSTDRK</sequence>
<reference evidence="5 6" key="1">
    <citation type="submission" date="2024-06" db="EMBL/GenBank/DDBJ databases">
        <title>The Natural Products Discovery Center: Release of the First 8490 Sequenced Strains for Exploring Actinobacteria Biosynthetic Diversity.</title>
        <authorList>
            <person name="Kalkreuter E."/>
            <person name="Kautsar S.A."/>
            <person name="Yang D."/>
            <person name="Bader C.D."/>
            <person name="Teijaro C.N."/>
            <person name="Fluegel L."/>
            <person name="Davis C.M."/>
            <person name="Simpson J.R."/>
            <person name="Lauterbach L."/>
            <person name="Steele A.D."/>
            <person name="Gui C."/>
            <person name="Meng S."/>
            <person name="Li G."/>
            <person name="Viehrig K."/>
            <person name="Ye F."/>
            <person name="Su P."/>
            <person name="Kiefer A.F."/>
            <person name="Nichols A."/>
            <person name="Cepeda A.J."/>
            <person name="Yan W."/>
            <person name="Fan B."/>
            <person name="Jiang Y."/>
            <person name="Adhikari A."/>
            <person name="Zheng C.-J."/>
            <person name="Schuster L."/>
            <person name="Cowan T.M."/>
            <person name="Smanski M.J."/>
            <person name="Chevrette M.G."/>
            <person name="De Carvalho L.P.S."/>
            <person name="Shen B."/>
        </authorList>
    </citation>
    <scope>NUCLEOTIDE SEQUENCE [LARGE SCALE GENOMIC DNA]</scope>
    <source>
        <strain evidence="5 6">NPDC048946</strain>
    </source>
</reference>
<dbReference type="InterPro" id="IPR036397">
    <property type="entry name" value="RNaseH_sf"/>
</dbReference>
<dbReference type="CDD" id="cd06133">
    <property type="entry name" value="ERI-1_3'hExo_like"/>
    <property type="match status" value="1"/>
</dbReference>
<keyword evidence="2 5" id="KW-0378">Hydrolase</keyword>
<keyword evidence="6" id="KW-1185">Reference proteome</keyword>
<protein>
    <submittedName>
        <fullName evidence="5">3'-5' exonuclease</fullName>
        <ecNumber evidence="5">3.1.-.-</ecNumber>
    </submittedName>
</protein>
<evidence type="ECO:0000313" key="6">
    <source>
        <dbReference type="Proteomes" id="UP001551482"/>
    </source>
</evidence>
<dbReference type="EC" id="3.1.-.-" evidence="5"/>
<evidence type="ECO:0000256" key="3">
    <source>
        <dbReference type="ARBA" id="ARBA00022839"/>
    </source>
</evidence>
<keyword evidence="3 5" id="KW-0269">Exonuclease</keyword>
<dbReference type="SMART" id="SM00479">
    <property type="entry name" value="EXOIII"/>
    <property type="match status" value="1"/>
</dbReference>
<evidence type="ECO:0000313" key="5">
    <source>
        <dbReference type="EMBL" id="MEU8132834.1"/>
    </source>
</evidence>
<proteinExistence type="predicted"/>
<dbReference type="InterPro" id="IPR047201">
    <property type="entry name" value="ERI-1_3'hExo-like"/>
</dbReference>
<dbReference type="Pfam" id="PF00929">
    <property type="entry name" value="RNase_T"/>
    <property type="match status" value="1"/>
</dbReference>
<dbReference type="RefSeq" id="WP_358349311.1">
    <property type="nucleotide sequence ID" value="NZ_JBEZFP010000008.1"/>
</dbReference>
<evidence type="ECO:0000256" key="2">
    <source>
        <dbReference type="ARBA" id="ARBA00022801"/>
    </source>
</evidence>
<dbReference type="Proteomes" id="UP001551482">
    <property type="component" value="Unassembled WGS sequence"/>
</dbReference>
<gene>
    <name evidence="5" type="ORF">AB0C36_04930</name>
</gene>
<name>A0ABV3DCC0_9ACTN</name>